<dbReference type="Pfam" id="PF01757">
    <property type="entry name" value="Acyl_transf_3"/>
    <property type="match status" value="1"/>
</dbReference>
<dbReference type="RefSeq" id="WP_210537736.1">
    <property type="nucleotide sequence ID" value="NZ_JAGKTC010000004.1"/>
</dbReference>
<accession>A0A941AX53</accession>
<evidence type="ECO:0000313" key="4">
    <source>
        <dbReference type="Proteomes" id="UP000673447"/>
    </source>
</evidence>
<feature type="transmembrane region" description="Helical" evidence="1">
    <location>
        <begin position="52"/>
        <end position="69"/>
    </location>
</feature>
<organism evidence="3 4">
    <name type="scientific">Pseudoxanthomonas helianthi</name>
    <dbReference type="NCBI Taxonomy" id="1453541"/>
    <lineage>
        <taxon>Bacteria</taxon>
        <taxon>Pseudomonadati</taxon>
        <taxon>Pseudomonadota</taxon>
        <taxon>Gammaproteobacteria</taxon>
        <taxon>Lysobacterales</taxon>
        <taxon>Lysobacteraceae</taxon>
        <taxon>Pseudoxanthomonas</taxon>
    </lineage>
</organism>
<name>A0A941AX53_9GAMM</name>
<dbReference type="GO" id="GO:0000271">
    <property type="term" value="P:polysaccharide biosynthetic process"/>
    <property type="evidence" value="ECO:0007669"/>
    <property type="project" value="TreeGrafter"/>
</dbReference>
<dbReference type="Proteomes" id="UP000673447">
    <property type="component" value="Unassembled WGS sequence"/>
</dbReference>
<evidence type="ECO:0000259" key="2">
    <source>
        <dbReference type="Pfam" id="PF01757"/>
    </source>
</evidence>
<dbReference type="EMBL" id="JAGKTC010000004">
    <property type="protein sequence ID" value="MBP3985862.1"/>
    <property type="molecule type" value="Genomic_DNA"/>
</dbReference>
<dbReference type="InterPro" id="IPR050879">
    <property type="entry name" value="Acyltransferase_3"/>
</dbReference>
<dbReference type="GO" id="GO:0016747">
    <property type="term" value="F:acyltransferase activity, transferring groups other than amino-acyl groups"/>
    <property type="evidence" value="ECO:0007669"/>
    <property type="project" value="InterPro"/>
</dbReference>
<keyword evidence="1" id="KW-0472">Membrane</keyword>
<protein>
    <submittedName>
        <fullName evidence="3">Acyltransferase</fullName>
    </submittedName>
</protein>
<keyword evidence="1" id="KW-0812">Transmembrane</keyword>
<evidence type="ECO:0000256" key="1">
    <source>
        <dbReference type="SAM" id="Phobius"/>
    </source>
</evidence>
<evidence type="ECO:0000313" key="3">
    <source>
        <dbReference type="EMBL" id="MBP3985862.1"/>
    </source>
</evidence>
<dbReference type="InterPro" id="IPR002656">
    <property type="entry name" value="Acyl_transf_3_dom"/>
</dbReference>
<proteinExistence type="predicted"/>
<dbReference type="PANTHER" id="PTHR23028:SF53">
    <property type="entry name" value="ACYL_TRANSF_3 DOMAIN-CONTAINING PROTEIN"/>
    <property type="match status" value="1"/>
</dbReference>
<keyword evidence="3" id="KW-0012">Acyltransferase</keyword>
<dbReference type="PANTHER" id="PTHR23028">
    <property type="entry name" value="ACETYLTRANSFERASE"/>
    <property type="match status" value="1"/>
</dbReference>
<dbReference type="AlphaFoldDB" id="A0A941AX53"/>
<feature type="transmembrane region" description="Helical" evidence="1">
    <location>
        <begin position="260"/>
        <end position="279"/>
    </location>
</feature>
<reference evidence="3" key="1">
    <citation type="journal article" date="2016" name="Int. J. Syst. Evol. Microbiol.">
        <title>Pseudoxanthomonas helianthi sp. nov., isolated from roots of Jerusalem artichoke (Helianthus tuberosus).</title>
        <authorList>
            <person name="Kittiwongwattana C."/>
            <person name="Thawai C."/>
        </authorList>
    </citation>
    <scope>NUCLEOTIDE SEQUENCE</scope>
    <source>
        <strain evidence="3">110414</strain>
    </source>
</reference>
<dbReference type="GO" id="GO:0016020">
    <property type="term" value="C:membrane"/>
    <property type="evidence" value="ECO:0007669"/>
    <property type="project" value="TreeGrafter"/>
</dbReference>
<reference evidence="3" key="2">
    <citation type="submission" date="2021-03" db="EMBL/GenBank/DDBJ databases">
        <authorList>
            <person name="Cao W."/>
        </authorList>
    </citation>
    <scope>NUCLEOTIDE SEQUENCE</scope>
    <source>
        <strain evidence="3">110414</strain>
    </source>
</reference>
<keyword evidence="1" id="KW-1133">Transmembrane helix</keyword>
<feature type="domain" description="Acyltransferase 3" evidence="2">
    <location>
        <begin position="11"/>
        <end position="317"/>
    </location>
</feature>
<keyword evidence="4" id="KW-1185">Reference proteome</keyword>
<feature type="transmembrane region" description="Helical" evidence="1">
    <location>
        <begin position="299"/>
        <end position="320"/>
    </location>
</feature>
<keyword evidence="3" id="KW-0808">Transferase</keyword>
<feature type="transmembrane region" description="Helical" evidence="1">
    <location>
        <begin position="89"/>
        <end position="108"/>
    </location>
</feature>
<comment type="caution">
    <text evidence="3">The sequence shown here is derived from an EMBL/GenBank/DDBJ whole genome shotgun (WGS) entry which is preliminary data.</text>
</comment>
<sequence>MKEGSPSARVVELDALRGIAAVAVMAYHYTTRYAEQIGHAGGSLPSMAFGKYGVQLFFLISGFVIFMTLERTRTAMDFVVSRFSRLFPAYWAAMAITAAVVYTVGLHGQRLHMDDLLLNVTMVQDFLGAEELDGSYWTLEIELFFYAQMLLWFVLGWLGRIRWIIGGWLLLAALEGLLERAGWHFPYAMRELLILRHVPFFALGILFYRLRTRPAQWRGDVAMIALALLAVGIGQKPLMLLVAVVCCAIFAAFVRGWLRFLNLSLFAFIGGISYTLYLVHQSVGFVAIYRLEHAGVPAWAAVLASMTLAFTLATALHRLVEKPAMEWIRAEWRMRHARAQEA</sequence>
<feature type="transmembrane region" description="Helical" evidence="1">
    <location>
        <begin position="149"/>
        <end position="171"/>
    </location>
</feature>
<feature type="transmembrane region" description="Helical" evidence="1">
    <location>
        <begin position="192"/>
        <end position="210"/>
    </location>
</feature>
<feature type="transmembrane region" description="Helical" evidence="1">
    <location>
        <begin position="222"/>
        <end position="253"/>
    </location>
</feature>
<gene>
    <name evidence="3" type="ORF">J5837_15755</name>
</gene>